<evidence type="ECO:0000256" key="2">
    <source>
        <dbReference type="SAM" id="Phobius"/>
    </source>
</evidence>
<evidence type="ECO:0000256" key="1">
    <source>
        <dbReference type="SAM" id="MobiDB-lite"/>
    </source>
</evidence>
<comment type="caution">
    <text evidence="3">The sequence shown here is derived from an EMBL/GenBank/DDBJ whole genome shotgun (WGS) entry which is preliminary data.</text>
</comment>
<keyword evidence="2" id="KW-1133">Transmembrane helix</keyword>
<protein>
    <submittedName>
        <fullName evidence="3">Uncharacterized protein</fullName>
    </submittedName>
</protein>
<dbReference type="EMBL" id="BAAABZ010000016">
    <property type="protein sequence ID" value="GAA0524920.1"/>
    <property type="molecule type" value="Genomic_DNA"/>
</dbReference>
<evidence type="ECO:0000313" key="3">
    <source>
        <dbReference type="EMBL" id="GAA0524920.1"/>
    </source>
</evidence>
<evidence type="ECO:0000313" key="4">
    <source>
        <dbReference type="Proteomes" id="UP001501576"/>
    </source>
</evidence>
<feature type="transmembrane region" description="Helical" evidence="2">
    <location>
        <begin position="166"/>
        <end position="186"/>
    </location>
</feature>
<keyword evidence="4" id="KW-1185">Reference proteome</keyword>
<feature type="compositionally biased region" description="Pro residues" evidence="1">
    <location>
        <begin position="1"/>
        <end position="10"/>
    </location>
</feature>
<name>A0ABP3MQ96_9ACTN</name>
<keyword evidence="2" id="KW-0812">Transmembrane</keyword>
<feature type="region of interest" description="Disordered" evidence="1">
    <location>
        <begin position="1"/>
        <end position="58"/>
    </location>
</feature>
<dbReference type="Proteomes" id="UP001501576">
    <property type="component" value="Unassembled WGS sequence"/>
</dbReference>
<keyword evidence="2" id="KW-0472">Membrane</keyword>
<accession>A0ABP3MQ96</accession>
<reference evidence="4" key="1">
    <citation type="journal article" date="2019" name="Int. J. Syst. Evol. Microbiol.">
        <title>The Global Catalogue of Microorganisms (GCM) 10K type strain sequencing project: providing services to taxonomists for standard genome sequencing and annotation.</title>
        <authorList>
            <consortium name="The Broad Institute Genomics Platform"/>
            <consortium name="The Broad Institute Genome Sequencing Center for Infectious Disease"/>
            <person name="Wu L."/>
            <person name="Ma J."/>
        </authorList>
    </citation>
    <scope>NUCLEOTIDE SEQUENCE [LARGE SCALE GENOMIC DNA]</scope>
    <source>
        <strain evidence="4">JCM 5052</strain>
    </source>
</reference>
<sequence>MSLPQSPLPDNPYGAVSGRGYQAPQSAPVQMLPGYPLRPSPSATSSSETRAGPQYAAPQQPTCQVCCGSPAVKVALRYHQGLGVFMLFRKQKGRFCRICGTAVFRELTARTLWQGWWQPLSAALFNPITIILNLLVRSRINLLHEPGYDLVGTRLDPGKPVLRRPAALVALLPAAFVLFIAGSLVIG</sequence>
<organism evidence="3 4">
    <name type="scientific">Streptomyces mordarskii</name>
    <dbReference type="NCBI Taxonomy" id="1226758"/>
    <lineage>
        <taxon>Bacteria</taxon>
        <taxon>Bacillati</taxon>
        <taxon>Actinomycetota</taxon>
        <taxon>Actinomycetes</taxon>
        <taxon>Kitasatosporales</taxon>
        <taxon>Streptomycetaceae</taxon>
        <taxon>Streptomyces</taxon>
    </lineage>
</organism>
<proteinExistence type="predicted"/>
<gene>
    <name evidence="3" type="ORF">GCM10010390_29200</name>
</gene>